<comment type="caution">
    <text evidence="2">The sequence shown here is derived from an EMBL/GenBank/DDBJ whole genome shotgun (WGS) entry which is preliminary data.</text>
</comment>
<organism evidence="2 3">
    <name type="scientific">Liparis tanakae</name>
    <name type="common">Tanaka's snailfish</name>
    <dbReference type="NCBI Taxonomy" id="230148"/>
    <lineage>
        <taxon>Eukaryota</taxon>
        <taxon>Metazoa</taxon>
        <taxon>Chordata</taxon>
        <taxon>Craniata</taxon>
        <taxon>Vertebrata</taxon>
        <taxon>Euteleostomi</taxon>
        <taxon>Actinopterygii</taxon>
        <taxon>Neopterygii</taxon>
        <taxon>Teleostei</taxon>
        <taxon>Neoteleostei</taxon>
        <taxon>Acanthomorphata</taxon>
        <taxon>Eupercaria</taxon>
        <taxon>Perciformes</taxon>
        <taxon>Cottioidei</taxon>
        <taxon>Cottales</taxon>
        <taxon>Liparidae</taxon>
        <taxon>Liparis</taxon>
    </lineage>
</organism>
<accession>A0A4Z2FDV9</accession>
<evidence type="ECO:0000313" key="2">
    <source>
        <dbReference type="EMBL" id="TNN39426.1"/>
    </source>
</evidence>
<proteinExistence type="predicted"/>
<dbReference type="Proteomes" id="UP000314294">
    <property type="component" value="Unassembled WGS sequence"/>
</dbReference>
<protein>
    <submittedName>
        <fullName evidence="2">Uncharacterized protein</fullName>
    </submittedName>
</protein>
<dbReference type="EMBL" id="SRLO01001281">
    <property type="protein sequence ID" value="TNN39426.1"/>
    <property type="molecule type" value="Genomic_DNA"/>
</dbReference>
<feature type="compositionally biased region" description="Polar residues" evidence="1">
    <location>
        <begin position="90"/>
        <end position="104"/>
    </location>
</feature>
<sequence length="104" mass="10727">MQVGQGPGEALPLAQALVQQDVGQRAVRQRAVQALQAAVDGKCLWTWSRTLLRSSALRASAASPSAGGEPVLSESSSSLVKSAAGPEPARTSQGVAFLRETSNL</sequence>
<reference evidence="2 3" key="1">
    <citation type="submission" date="2019-03" db="EMBL/GenBank/DDBJ databases">
        <title>First draft genome of Liparis tanakae, snailfish: a comprehensive survey of snailfish specific genes.</title>
        <authorList>
            <person name="Kim W."/>
            <person name="Song I."/>
            <person name="Jeong J.-H."/>
            <person name="Kim D."/>
            <person name="Kim S."/>
            <person name="Ryu S."/>
            <person name="Song J.Y."/>
            <person name="Lee S.K."/>
        </authorList>
    </citation>
    <scope>NUCLEOTIDE SEQUENCE [LARGE SCALE GENOMIC DNA]</scope>
    <source>
        <tissue evidence="2">Muscle</tissue>
    </source>
</reference>
<evidence type="ECO:0000313" key="3">
    <source>
        <dbReference type="Proteomes" id="UP000314294"/>
    </source>
</evidence>
<gene>
    <name evidence="2" type="ORF">EYF80_050405</name>
</gene>
<name>A0A4Z2FDV9_9TELE</name>
<keyword evidence="3" id="KW-1185">Reference proteome</keyword>
<feature type="compositionally biased region" description="Low complexity" evidence="1">
    <location>
        <begin position="58"/>
        <end position="86"/>
    </location>
</feature>
<dbReference type="AlphaFoldDB" id="A0A4Z2FDV9"/>
<evidence type="ECO:0000256" key="1">
    <source>
        <dbReference type="SAM" id="MobiDB-lite"/>
    </source>
</evidence>
<feature type="region of interest" description="Disordered" evidence="1">
    <location>
        <begin position="58"/>
        <end position="104"/>
    </location>
</feature>